<dbReference type="PROSITE" id="PS51257">
    <property type="entry name" value="PROKAR_LIPOPROTEIN"/>
    <property type="match status" value="1"/>
</dbReference>
<dbReference type="InterPro" id="IPR001638">
    <property type="entry name" value="Solute-binding_3/MltF_N"/>
</dbReference>
<comment type="caution">
    <text evidence="3">The sequence shown here is derived from an EMBL/GenBank/DDBJ whole genome shotgun (WGS) entry which is preliminary data.</text>
</comment>
<dbReference type="EMBL" id="AZDI01000002">
    <property type="protein sequence ID" value="KRK46287.1"/>
    <property type="molecule type" value="Genomic_DNA"/>
</dbReference>
<dbReference type="Pfam" id="PF00497">
    <property type="entry name" value="SBP_bac_3"/>
    <property type="match status" value="1"/>
</dbReference>
<dbReference type="STRING" id="1423719.FC66_GL000790"/>
<dbReference type="Gene3D" id="3.40.190.10">
    <property type="entry name" value="Periplasmic binding protein-like II"/>
    <property type="match status" value="2"/>
</dbReference>
<dbReference type="CDD" id="cd00996">
    <property type="entry name" value="PBP2_AatB_like"/>
    <property type="match status" value="1"/>
</dbReference>
<evidence type="ECO:0000256" key="1">
    <source>
        <dbReference type="ARBA" id="ARBA00022729"/>
    </source>
</evidence>
<feature type="domain" description="Solute-binding protein family 3/N-terminal" evidence="2">
    <location>
        <begin position="50"/>
        <end position="278"/>
    </location>
</feature>
<dbReference type="PATRIC" id="fig|1423719.4.peg.801"/>
<keyword evidence="1" id="KW-0732">Signal</keyword>
<dbReference type="PANTHER" id="PTHR35936">
    <property type="entry name" value="MEMBRANE-BOUND LYTIC MUREIN TRANSGLYCOSYLASE F"/>
    <property type="match status" value="1"/>
</dbReference>
<reference evidence="3 4" key="1">
    <citation type="journal article" date="2015" name="Genome Announc.">
        <title>Expanding the biotechnology potential of lactobacilli through comparative genomics of 213 strains and associated genera.</title>
        <authorList>
            <person name="Sun Z."/>
            <person name="Harris H.M."/>
            <person name="McCann A."/>
            <person name="Guo C."/>
            <person name="Argimon S."/>
            <person name="Zhang W."/>
            <person name="Yang X."/>
            <person name="Jeffery I.B."/>
            <person name="Cooney J.C."/>
            <person name="Kagawa T.F."/>
            <person name="Liu W."/>
            <person name="Song Y."/>
            <person name="Salvetti E."/>
            <person name="Wrobel A."/>
            <person name="Rasinkangas P."/>
            <person name="Parkhill J."/>
            <person name="Rea M.C."/>
            <person name="O'Sullivan O."/>
            <person name="Ritari J."/>
            <person name="Douillard F.P."/>
            <person name="Paul Ross R."/>
            <person name="Yang R."/>
            <person name="Briner A.E."/>
            <person name="Felis G.E."/>
            <person name="de Vos W.M."/>
            <person name="Barrangou R."/>
            <person name="Klaenhammer T.R."/>
            <person name="Caufield P.W."/>
            <person name="Cui Y."/>
            <person name="Zhang H."/>
            <person name="O'Toole P.W."/>
        </authorList>
    </citation>
    <scope>NUCLEOTIDE SEQUENCE [LARGE SCALE GENOMIC DNA]</scope>
    <source>
        <strain evidence="3 4">DSM 15638</strain>
    </source>
</reference>
<evidence type="ECO:0000259" key="2">
    <source>
        <dbReference type="SMART" id="SM00062"/>
    </source>
</evidence>
<dbReference type="AlphaFoldDB" id="A0A0R1HIY0"/>
<dbReference type="PANTHER" id="PTHR35936:SF34">
    <property type="entry name" value="ABC TRANSPORTER EXTRACELLULAR-BINDING PROTEIN YCKB-RELATED"/>
    <property type="match status" value="1"/>
</dbReference>
<gene>
    <name evidence="3" type="ORF">FC66_GL000790</name>
</gene>
<dbReference type="OrthoDB" id="9775197at2"/>
<organism evidence="3 4">
    <name type="scientific">Dellaglioa algida DSM 15638</name>
    <dbReference type="NCBI Taxonomy" id="1423719"/>
    <lineage>
        <taxon>Bacteria</taxon>
        <taxon>Bacillati</taxon>
        <taxon>Bacillota</taxon>
        <taxon>Bacilli</taxon>
        <taxon>Lactobacillales</taxon>
        <taxon>Lactobacillaceae</taxon>
        <taxon>Dellaglioa</taxon>
    </lineage>
</organism>
<evidence type="ECO:0000313" key="4">
    <source>
        <dbReference type="Proteomes" id="UP000051450"/>
    </source>
</evidence>
<dbReference type="SUPFAM" id="SSF53850">
    <property type="entry name" value="Periplasmic binding protein-like II"/>
    <property type="match status" value="1"/>
</dbReference>
<proteinExistence type="predicted"/>
<dbReference type="Proteomes" id="UP000051450">
    <property type="component" value="Unassembled WGS sequence"/>
</dbReference>
<dbReference type="SMART" id="SM00062">
    <property type="entry name" value="PBPb"/>
    <property type="match status" value="1"/>
</dbReference>
<dbReference type="RefSeq" id="WP_057973859.1">
    <property type="nucleotide sequence ID" value="NZ_AZDI01000002.1"/>
</dbReference>
<name>A0A0R1HIY0_9LACO</name>
<sequence length="284" mass="32404">MTQLIKKIVLLMLLLVFFTGLTGCSNDKMKDANQSMNLTDDWKAIQQKGTVVIGIDDSFVPMTFRQKDGKLVGYDVDLAKKVFEKYGIKVDFQTIDWSMKETELKNGTIDLIWNGYTKTTARAKTVAFSRTYLTNKQVVVTKKSSEINSFSEMKNKILGVQSGSAGFDSLNLYPNILKNKIQDEEPIQYDSFDNAFIDLNADRIQGLLIDDVYANYFIEHQTNSNSYRVIDGKFKTEDFAVGLRKSDVTMKLKINKAITELQNEGYLKKLNHNWFGEDTTVRNN</sequence>
<evidence type="ECO:0000313" key="3">
    <source>
        <dbReference type="EMBL" id="KRK46287.1"/>
    </source>
</evidence>
<protein>
    <submittedName>
        <fullName evidence="3">Glutamine ABC transporter substrate-binding protein</fullName>
    </submittedName>
</protein>
<accession>A0A0R1HIY0</accession>
<keyword evidence="4" id="KW-1185">Reference proteome</keyword>